<feature type="domain" description="DUF6677" evidence="3">
    <location>
        <begin position="54"/>
        <end position="83"/>
    </location>
</feature>
<evidence type="ECO:0000256" key="1">
    <source>
        <dbReference type="SAM" id="MobiDB-lite"/>
    </source>
</evidence>
<gene>
    <name evidence="4" type="ORF">D7Z26_24915</name>
</gene>
<feature type="transmembrane region" description="Helical" evidence="2">
    <location>
        <begin position="138"/>
        <end position="155"/>
    </location>
</feature>
<evidence type="ECO:0000256" key="2">
    <source>
        <dbReference type="SAM" id="Phobius"/>
    </source>
</evidence>
<dbReference type="Proteomes" id="UP000282076">
    <property type="component" value="Unassembled WGS sequence"/>
</dbReference>
<feature type="region of interest" description="Disordered" evidence="1">
    <location>
        <begin position="1"/>
        <end position="32"/>
    </location>
</feature>
<feature type="transmembrane region" description="Helical" evidence="2">
    <location>
        <begin position="162"/>
        <end position="180"/>
    </location>
</feature>
<feature type="transmembrane region" description="Helical" evidence="2">
    <location>
        <begin position="75"/>
        <end position="92"/>
    </location>
</feature>
<organism evidence="4 5">
    <name type="scientific">Cohnella endophytica</name>
    <dbReference type="NCBI Taxonomy" id="2419778"/>
    <lineage>
        <taxon>Bacteria</taxon>
        <taxon>Bacillati</taxon>
        <taxon>Bacillota</taxon>
        <taxon>Bacilli</taxon>
        <taxon>Bacillales</taxon>
        <taxon>Paenibacillaceae</taxon>
        <taxon>Cohnella</taxon>
    </lineage>
</organism>
<sequence length="305" mass="33501">MKKPEEWDAGSDYPLPPSPDGEPMNQEPWPGYGPVPGYPREGHSRIPNKKNWIAGLLAFLVPGIGHMYLGRMLKGIVLMLLVALDIVAIVYASLEKENVFAIVLLSVLLPVVYFYNLFDAIKGSGFDPNYRYAKRKKWVAGLLAFLVPGIGHMYLRLMVKGIVLMVLIALDISAIVYVSVDGNNVLSIVLLSLLLPIIYFYSLFDAIQSTDYVNDRNAFAAAHPPMAPGRGFNASSIEESLARGVPPLGIMFLSIIGVVILIMAGAKWTNWLFHSFSSMLGAIILIGAGVGLWIWETRGPQRKGN</sequence>
<evidence type="ECO:0000259" key="3">
    <source>
        <dbReference type="Pfam" id="PF20382"/>
    </source>
</evidence>
<feature type="transmembrane region" description="Helical" evidence="2">
    <location>
        <begin position="99"/>
        <end position="118"/>
    </location>
</feature>
<feature type="transmembrane region" description="Helical" evidence="2">
    <location>
        <begin position="248"/>
        <end position="266"/>
    </location>
</feature>
<keyword evidence="2" id="KW-0472">Membrane</keyword>
<evidence type="ECO:0000313" key="5">
    <source>
        <dbReference type="Proteomes" id="UP000282076"/>
    </source>
</evidence>
<accession>A0A494X514</accession>
<dbReference type="EMBL" id="RBZM01000014">
    <property type="protein sequence ID" value="RKP45797.1"/>
    <property type="molecule type" value="Genomic_DNA"/>
</dbReference>
<proteinExistence type="predicted"/>
<keyword evidence="2" id="KW-0812">Transmembrane</keyword>
<dbReference type="Pfam" id="PF20382">
    <property type="entry name" value="DUF6677"/>
    <property type="match status" value="1"/>
</dbReference>
<dbReference type="AlphaFoldDB" id="A0A494X514"/>
<protein>
    <recommendedName>
        <fullName evidence="3">DUF6677 domain-containing protein</fullName>
    </recommendedName>
</protein>
<dbReference type="OrthoDB" id="82335at2"/>
<keyword evidence="5" id="KW-1185">Reference proteome</keyword>
<dbReference type="RefSeq" id="WP_120979750.1">
    <property type="nucleotide sequence ID" value="NZ_RBZM01000014.1"/>
</dbReference>
<name>A0A494X514_9BACL</name>
<reference evidence="4 5" key="1">
    <citation type="submission" date="2018-10" db="EMBL/GenBank/DDBJ databases">
        <title>Cohnella sp. M2MS4P-1, whole genome shotgun sequence.</title>
        <authorList>
            <person name="Tuo L."/>
        </authorList>
    </citation>
    <scope>NUCLEOTIDE SEQUENCE [LARGE SCALE GENOMIC DNA]</scope>
    <source>
        <strain evidence="4 5">M2MS4P-1</strain>
    </source>
</reference>
<feature type="transmembrane region" description="Helical" evidence="2">
    <location>
        <begin position="272"/>
        <end position="295"/>
    </location>
</feature>
<comment type="caution">
    <text evidence="4">The sequence shown here is derived from an EMBL/GenBank/DDBJ whole genome shotgun (WGS) entry which is preliminary data.</text>
</comment>
<evidence type="ECO:0000313" key="4">
    <source>
        <dbReference type="EMBL" id="RKP45797.1"/>
    </source>
</evidence>
<dbReference type="InterPro" id="IPR046499">
    <property type="entry name" value="DUF6677"/>
</dbReference>
<feature type="transmembrane region" description="Helical" evidence="2">
    <location>
        <begin position="52"/>
        <end position="69"/>
    </location>
</feature>
<keyword evidence="2" id="KW-1133">Transmembrane helix</keyword>
<feature type="transmembrane region" description="Helical" evidence="2">
    <location>
        <begin position="186"/>
        <end position="204"/>
    </location>
</feature>